<dbReference type="PATRIC" id="fig|1203610.3.peg.5511"/>
<dbReference type="Gene3D" id="4.10.520.10">
    <property type="entry name" value="IHF-like DNA-binding proteins"/>
    <property type="match status" value="1"/>
</dbReference>
<dbReference type="HOGENOM" id="CLU_078159_2_1_10"/>
<dbReference type="EMBL" id="AQHW01000031">
    <property type="protein sequence ID" value="KKB45755.1"/>
    <property type="molecule type" value="Genomic_DNA"/>
</dbReference>
<dbReference type="Proteomes" id="UP000033035">
    <property type="component" value="Unassembled WGS sequence"/>
</dbReference>
<feature type="domain" description="HU" evidence="2">
    <location>
        <begin position="4"/>
        <end position="119"/>
    </location>
</feature>
<accession>A0A0F5IK92</accession>
<dbReference type="Pfam" id="PF18291">
    <property type="entry name" value="HU-HIG"/>
    <property type="match status" value="1"/>
</dbReference>
<reference evidence="3 4" key="1">
    <citation type="submission" date="2013-04" db="EMBL/GenBank/DDBJ databases">
        <title>The Genome Sequence of Parabacteroides gordonii DSM 23371.</title>
        <authorList>
            <consortium name="The Broad Institute Genomics Platform"/>
            <person name="Earl A."/>
            <person name="Ward D."/>
            <person name="Feldgarden M."/>
            <person name="Gevers D."/>
            <person name="Martens E."/>
            <person name="Sakamoto M."/>
            <person name="Benno Y."/>
            <person name="Suzuki N."/>
            <person name="Matsunaga N."/>
            <person name="Koshihara K."/>
            <person name="Seki M."/>
            <person name="Komiya H."/>
            <person name="Walker B."/>
            <person name="Young S."/>
            <person name="Zeng Q."/>
            <person name="Gargeya S."/>
            <person name="Fitzgerald M."/>
            <person name="Haas B."/>
            <person name="Abouelleil A."/>
            <person name="Allen A.W."/>
            <person name="Alvarado L."/>
            <person name="Arachchi H.M."/>
            <person name="Berlin A.M."/>
            <person name="Chapman S.B."/>
            <person name="Gainer-Dewar J."/>
            <person name="Goldberg J."/>
            <person name="Griggs A."/>
            <person name="Gujja S."/>
            <person name="Hansen M."/>
            <person name="Howarth C."/>
            <person name="Imamovic A."/>
            <person name="Ireland A."/>
            <person name="Larimer J."/>
            <person name="McCowan C."/>
            <person name="Murphy C."/>
            <person name="Pearson M."/>
            <person name="Poon T.W."/>
            <person name="Priest M."/>
            <person name="Roberts A."/>
            <person name="Saif S."/>
            <person name="Shea T."/>
            <person name="Sisk P."/>
            <person name="Sykes S."/>
            <person name="Wortman J."/>
            <person name="Nusbaum C."/>
            <person name="Birren B."/>
        </authorList>
    </citation>
    <scope>NUCLEOTIDE SEQUENCE [LARGE SCALE GENOMIC DNA]</scope>
    <source>
        <strain evidence="3 4">MS-1</strain>
    </source>
</reference>
<dbReference type="InterPro" id="IPR005902">
    <property type="entry name" value="HU_DNA-bd_put"/>
</dbReference>
<name>A0A0F5IK92_9BACT</name>
<sequence>MGRIKFGVYKTPKGNGTEQQACARLLSKGTMRMEEICEYLSDSCSLTSADVKGAIEALTTYIGRNLSNGYCVELEGLGHFSPALKTVQRTDEKGRTVYSAKADGVNFRCSKRLRSLVNKDRPLKIKRENVTSNELPDRKQKMLRYLQNNPYINLTDYAGINHCSRYRAAEDMKLFTEDGTVIKMGYRTHRVYSLPQEKEEE</sequence>
<dbReference type="InterPro" id="IPR041607">
    <property type="entry name" value="HU-HIG"/>
</dbReference>
<evidence type="ECO:0000313" key="4">
    <source>
        <dbReference type="Proteomes" id="UP000033035"/>
    </source>
</evidence>
<dbReference type="NCBIfam" id="TIGR01201">
    <property type="entry name" value="HU_rel"/>
    <property type="match status" value="1"/>
</dbReference>
<gene>
    <name evidence="3" type="ORF">HMPREF1536_05395</name>
</gene>
<dbReference type="InterPro" id="IPR010992">
    <property type="entry name" value="IHF-like_DNA-bd_dom_sf"/>
</dbReference>
<evidence type="ECO:0000313" key="3">
    <source>
        <dbReference type="EMBL" id="KKB45755.1"/>
    </source>
</evidence>
<comment type="caution">
    <text evidence="3">The sequence shown here is derived from an EMBL/GenBank/DDBJ whole genome shotgun (WGS) entry which is preliminary data.</text>
</comment>
<protein>
    <recommendedName>
        <fullName evidence="2">HU domain-containing protein</fullName>
    </recommendedName>
</protein>
<dbReference type="SUPFAM" id="SSF47729">
    <property type="entry name" value="IHF-like DNA-binding proteins"/>
    <property type="match status" value="1"/>
</dbReference>
<proteinExistence type="predicted"/>
<keyword evidence="4" id="KW-1185">Reference proteome</keyword>
<keyword evidence="1" id="KW-0238">DNA-binding</keyword>
<dbReference type="AlphaFoldDB" id="A0A0F5IK92"/>
<dbReference type="RefSeq" id="WP_028727534.1">
    <property type="nucleotide sequence ID" value="NZ_AUAE01000014.1"/>
</dbReference>
<organism evidence="3 4">
    <name type="scientific">Parabacteroides gordonii MS-1 = DSM 23371</name>
    <dbReference type="NCBI Taxonomy" id="1203610"/>
    <lineage>
        <taxon>Bacteria</taxon>
        <taxon>Pseudomonadati</taxon>
        <taxon>Bacteroidota</taxon>
        <taxon>Bacteroidia</taxon>
        <taxon>Bacteroidales</taxon>
        <taxon>Tannerellaceae</taxon>
        <taxon>Parabacteroides</taxon>
    </lineage>
</organism>
<dbReference type="GO" id="GO:0003677">
    <property type="term" value="F:DNA binding"/>
    <property type="evidence" value="ECO:0007669"/>
    <property type="project" value="UniProtKB-KW"/>
</dbReference>
<evidence type="ECO:0000256" key="1">
    <source>
        <dbReference type="ARBA" id="ARBA00023125"/>
    </source>
</evidence>
<evidence type="ECO:0000259" key="2">
    <source>
        <dbReference type="Pfam" id="PF18291"/>
    </source>
</evidence>